<dbReference type="InterPro" id="IPR017972">
    <property type="entry name" value="Cyt_P450_CS"/>
</dbReference>
<feature type="transmembrane region" description="Helical" evidence="8">
    <location>
        <begin position="17"/>
        <end position="34"/>
    </location>
</feature>
<dbReference type="Pfam" id="PF00067">
    <property type="entry name" value="p450"/>
    <property type="match status" value="2"/>
</dbReference>
<evidence type="ECO:0000256" key="4">
    <source>
        <dbReference type="ARBA" id="ARBA00022723"/>
    </source>
</evidence>
<keyword evidence="10" id="KW-1185">Reference proteome</keyword>
<name>A0A9P7T3Q2_9HYPO</name>
<evidence type="ECO:0000256" key="1">
    <source>
        <dbReference type="ARBA" id="ARBA00001971"/>
    </source>
</evidence>
<comment type="cofactor">
    <cofactor evidence="1 6">
        <name>heme</name>
        <dbReference type="ChEBI" id="CHEBI:30413"/>
    </cofactor>
</comment>
<evidence type="ECO:0000256" key="2">
    <source>
        <dbReference type="ARBA" id="ARBA00010617"/>
    </source>
</evidence>
<evidence type="ECO:0000256" key="5">
    <source>
        <dbReference type="ARBA" id="ARBA00023004"/>
    </source>
</evidence>
<keyword evidence="4 6" id="KW-0479">Metal-binding</keyword>
<sequence length="591" mass="66915">MAAENAISPAFQTLPRTIWTLLTTLVLLFIAYGFRKLQPRPLPGIPYNKDIGIFGDIPALLKARKAGSIRPWLWGVAKRHKSPIAQVLLLPFTKPLVIVSDYQESYDIMCRRTKEFDRARLNVDEFIPFVPEHHVVMMSSDPRFKANKELVKGLMSPRILSDAFVPVIYEKARHLIDLWKVKMDAAEGRPFSAIRDLQELAMEITLALVLGVHDGRRTTQRHQEFLTSKGSSAVCDHSADIACFARPQLTPEVDALARMTKFLQFAITCIAPHLQVWILKKTKWRKYFQRKEKLLSDEINKSVKRLSTAGCDSSDCKTVIDHILMREAMLAKKTESRPNFHKPSIRDELFGFVIAGSDTVSTTMSWTVKYLADNQMVQAKLRRQLRSSYKDAHDSKRQPDASEILHVSAPYLDAFIEESLRHAKAVPILVREAIVDTEVLGHHIPKGTSIFMIAGGASVTEPTIPIAHEARSPSSQVHGPRVPRWDDDDITQFKPERWLKTSSNSSTTRTAAGEFDNVEFDPNAGPILAFGAGPRGCFGRRLGYLEMRIMIALLVWNFRFEQCAAHLSTHAEYDEFTCVPTHCYVKPEWVE</sequence>
<keyword evidence="5 6" id="KW-0408">Iron</keyword>
<keyword evidence="7" id="KW-0560">Oxidoreductase</keyword>
<dbReference type="Gene3D" id="1.10.630.10">
    <property type="entry name" value="Cytochrome P450"/>
    <property type="match status" value="1"/>
</dbReference>
<evidence type="ECO:0008006" key="11">
    <source>
        <dbReference type="Google" id="ProtNLM"/>
    </source>
</evidence>
<dbReference type="InterPro" id="IPR001128">
    <property type="entry name" value="Cyt_P450"/>
</dbReference>
<comment type="caution">
    <text evidence="9">The sequence shown here is derived from an EMBL/GenBank/DDBJ whole genome shotgun (WGS) entry which is preliminary data.</text>
</comment>
<evidence type="ECO:0000256" key="6">
    <source>
        <dbReference type="PIRSR" id="PIRSR602401-1"/>
    </source>
</evidence>
<dbReference type="SUPFAM" id="SSF48264">
    <property type="entry name" value="Cytochrome P450"/>
    <property type="match status" value="1"/>
</dbReference>
<keyword evidence="8" id="KW-0472">Membrane</keyword>
<keyword evidence="7" id="KW-0503">Monooxygenase</keyword>
<dbReference type="PROSITE" id="PS00086">
    <property type="entry name" value="CYTOCHROME_P450"/>
    <property type="match status" value="1"/>
</dbReference>
<keyword evidence="3 6" id="KW-0349">Heme</keyword>
<dbReference type="GO" id="GO:0020037">
    <property type="term" value="F:heme binding"/>
    <property type="evidence" value="ECO:0007669"/>
    <property type="project" value="InterPro"/>
</dbReference>
<comment type="similarity">
    <text evidence="2 7">Belongs to the cytochrome P450 family.</text>
</comment>
<evidence type="ECO:0000313" key="9">
    <source>
        <dbReference type="EMBL" id="KAG6017898.1"/>
    </source>
</evidence>
<dbReference type="AlphaFoldDB" id="A0A9P7T3Q2"/>
<dbReference type="PANTHER" id="PTHR24305">
    <property type="entry name" value="CYTOCHROME P450"/>
    <property type="match status" value="1"/>
</dbReference>
<evidence type="ECO:0000256" key="8">
    <source>
        <dbReference type="SAM" id="Phobius"/>
    </source>
</evidence>
<dbReference type="InterPro" id="IPR002401">
    <property type="entry name" value="Cyt_P450_E_grp-I"/>
</dbReference>
<accession>A0A9P7T3Q2</accession>
<dbReference type="InterPro" id="IPR050121">
    <property type="entry name" value="Cytochrome_P450_monoxygenase"/>
</dbReference>
<dbReference type="Proteomes" id="UP000748025">
    <property type="component" value="Unassembled WGS sequence"/>
</dbReference>
<evidence type="ECO:0000256" key="7">
    <source>
        <dbReference type="RuleBase" id="RU000461"/>
    </source>
</evidence>
<dbReference type="GO" id="GO:0005506">
    <property type="term" value="F:iron ion binding"/>
    <property type="evidence" value="ECO:0007669"/>
    <property type="project" value="InterPro"/>
</dbReference>
<gene>
    <name evidence="9" type="ORF">E4U43_008391</name>
</gene>
<dbReference type="PRINTS" id="PR00463">
    <property type="entry name" value="EP450I"/>
</dbReference>
<protein>
    <recommendedName>
        <fullName evidence="11">TRI13-cytochrome P450</fullName>
    </recommendedName>
</protein>
<dbReference type="GO" id="GO:0016705">
    <property type="term" value="F:oxidoreductase activity, acting on paired donors, with incorporation or reduction of molecular oxygen"/>
    <property type="evidence" value="ECO:0007669"/>
    <property type="project" value="InterPro"/>
</dbReference>
<reference evidence="9" key="1">
    <citation type="journal article" date="2020" name="bioRxiv">
        <title>Whole genome comparisons of ergot fungi reveals the divergence and evolution of species within the genus Claviceps are the result of varying mechanisms driving genome evolution and host range expansion.</title>
        <authorList>
            <person name="Wyka S.A."/>
            <person name="Mondo S.J."/>
            <person name="Liu M."/>
            <person name="Dettman J."/>
            <person name="Nalam V."/>
            <person name="Broders K.D."/>
        </authorList>
    </citation>
    <scope>NUCLEOTIDE SEQUENCE</scope>
    <source>
        <strain evidence="9">CCC 602</strain>
    </source>
</reference>
<dbReference type="InterPro" id="IPR036396">
    <property type="entry name" value="Cyt_P450_sf"/>
</dbReference>
<evidence type="ECO:0000313" key="10">
    <source>
        <dbReference type="Proteomes" id="UP000748025"/>
    </source>
</evidence>
<evidence type="ECO:0000256" key="3">
    <source>
        <dbReference type="ARBA" id="ARBA00022617"/>
    </source>
</evidence>
<dbReference type="PANTHER" id="PTHR24305:SF232">
    <property type="entry name" value="P450, PUTATIVE (EUROFUNG)-RELATED"/>
    <property type="match status" value="1"/>
</dbReference>
<dbReference type="PRINTS" id="PR00385">
    <property type="entry name" value="P450"/>
</dbReference>
<proteinExistence type="inferred from homology"/>
<keyword evidence="8" id="KW-1133">Transmembrane helix</keyword>
<organism evidence="9 10">
    <name type="scientific">Claviceps pusilla</name>
    <dbReference type="NCBI Taxonomy" id="123648"/>
    <lineage>
        <taxon>Eukaryota</taxon>
        <taxon>Fungi</taxon>
        <taxon>Dikarya</taxon>
        <taxon>Ascomycota</taxon>
        <taxon>Pezizomycotina</taxon>
        <taxon>Sordariomycetes</taxon>
        <taxon>Hypocreomycetidae</taxon>
        <taxon>Hypocreales</taxon>
        <taxon>Clavicipitaceae</taxon>
        <taxon>Claviceps</taxon>
    </lineage>
</organism>
<dbReference type="OrthoDB" id="1470350at2759"/>
<feature type="binding site" description="axial binding residue" evidence="6">
    <location>
        <position position="537"/>
    </location>
    <ligand>
        <name>heme</name>
        <dbReference type="ChEBI" id="CHEBI:30413"/>
    </ligand>
    <ligandPart>
        <name>Fe</name>
        <dbReference type="ChEBI" id="CHEBI:18248"/>
    </ligandPart>
</feature>
<dbReference type="EMBL" id="SRPW01000090">
    <property type="protein sequence ID" value="KAG6017898.1"/>
    <property type="molecule type" value="Genomic_DNA"/>
</dbReference>
<dbReference type="GO" id="GO:0004497">
    <property type="term" value="F:monooxygenase activity"/>
    <property type="evidence" value="ECO:0007669"/>
    <property type="project" value="UniProtKB-KW"/>
</dbReference>
<keyword evidence="8" id="KW-0812">Transmembrane</keyword>